<reference evidence="3" key="1">
    <citation type="submission" date="2022-11" db="UniProtKB">
        <authorList>
            <consortium name="WormBaseParasite"/>
        </authorList>
    </citation>
    <scope>IDENTIFICATION</scope>
</reference>
<dbReference type="AlphaFoldDB" id="A0A915DJ06"/>
<proteinExistence type="predicted"/>
<dbReference type="Proteomes" id="UP000887574">
    <property type="component" value="Unplaced"/>
</dbReference>
<organism evidence="2 3">
    <name type="scientific">Ditylenchus dipsaci</name>
    <dbReference type="NCBI Taxonomy" id="166011"/>
    <lineage>
        <taxon>Eukaryota</taxon>
        <taxon>Metazoa</taxon>
        <taxon>Ecdysozoa</taxon>
        <taxon>Nematoda</taxon>
        <taxon>Chromadorea</taxon>
        <taxon>Rhabditida</taxon>
        <taxon>Tylenchina</taxon>
        <taxon>Tylenchomorpha</taxon>
        <taxon>Sphaerularioidea</taxon>
        <taxon>Anguinidae</taxon>
        <taxon>Anguininae</taxon>
        <taxon>Ditylenchus</taxon>
    </lineage>
</organism>
<evidence type="ECO:0000256" key="1">
    <source>
        <dbReference type="SAM" id="SignalP"/>
    </source>
</evidence>
<keyword evidence="2" id="KW-1185">Reference proteome</keyword>
<accession>A0A915DJ06</accession>
<protein>
    <submittedName>
        <fullName evidence="3">Uncharacterized protein</fullName>
    </submittedName>
</protein>
<evidence type="ECO:0000313" key="2">
    <source>
        <dbReference type="Proteomes" id="UP000887574"/>
    </source>
</evidence>
<keyword evidence="1" id="KW-0732">Signal</keyword>
<name>A0A915DJ06_9BILA</name>
<feature type="signal peptide" evidence="1">
    <location>
        <begin position="1"/>
        <end position="18"/>
    </location>
</feature>
<sequence length="315" mass="36021">MKLFPFVFTICVSFNVECESILQDHGYDDSLSEGCPLTATSTTKSRVGDLCVATEFLLHTKGNAPVSDGSRDRQNRWWCSESYFDECEYHPPTPPNAYLLMPPAAHLKPRVLWIRQFGWLSGDPRIEYKIDALPNILECDSINHEMDGLIYDPKEMTLRLFIRKPHLGYSFVLEDDQQYVLENYTALIQMLLNKIVARLDLPSSRCALKFQNKVYFQDNIQREGSNGKAIYAVPLKHIYAFLDDEASPAEFTSKLITTVYQDNPFGLVEVTGGTLHFDWNKPPRFLAVDALDVDKVCLKYFIEMTNSCFAVDVEN</sequence>
<feature type="chain" id="PRO_5036965446" evidence="1">
    <location>
        <begin position="19"/>
        <end position="315"/>
    </location>
</feature>
<evidence type="ECO:0000313" key="3">
    <source>
        <dbReference type="WBParaSite" id="jg19972"/>
    </source>
</evidence>
<dbReference type="WBParaSite" id="jg19972">
    <property type="protein sequence ID" value="jg19972"/>
    <property type="gene ID" value="jg19972"/>
</dbReference>